<reference evidence="2 3" key="1">
    <citation type="submission" date="2014-07" db="EMBL/GenBank/DDBJ databases">
        <authorList>
            <person name="McCorrison J."/>
            <person name="Sanka R."/>
            <person name="Torralba M."/>
            <person name="Gillis M."/>
            <person name="Haft D.H."/>
            <person name="Methe B."/>
            <person name="Sutton G."/>
            <person name="Nelson K.E."/>
        </authorList>
    </citation>
    <scope>NUCLEOTIDE SEQUENCE [LARGE SCALE GENOMIC DNA]</scope>
    <source>
        <strain evidence="2 3">S7-1-13</strain>
    </source>
</reference>
<sequence length="330" mass="36794">MEYNDMQYKDLNPSPHLDQKTLNKMVWRSLFLQASFNYERMQAAGWLYSILPGLEKIHTDKEDLAKSMEHNLEFFNTHPFLINFVMGIILSLEQNKVDIPTIRAVRVAAMGPLGGIGDALFWFTLVPIVAGISSNMALQGNFAGPILFLVVFNIFQFAIRYWLMNWSYKMGESAIDMLTANAREFTRAASILGVIVVGALVSVYGSTEIALKVDNGTTQAPVPIQTIVDNAELPDYASYLYVDGNKDKMADGAAVKDLGNGKSQISFTTYEEQPVQIDIQKVLDGIIPDLVPLAITLLLYWLLAKKKWTPIYCIMLLLAMGVVGSYIGLF</sequence>
<accession>A0A095X950</accession>
<evidence type="ECO:0000256" key="1">
    <source>
        <dbReference type="SAM" id="Phobius"/>
    </source>
</evidence>
<name>A0A095X950_9FIRM</name>
<keyword evidence="1" id="KW-1133">Transmembrane helix</keyword>
<feature type="transmembrane region" description="Helical" evidence="1">
    <location>
        <begin position="104"/>
        <end position="130"/>
    </location>
</feature>
<feature type="transmembrane region" description="Helical" evidence="1">
    <location>
        <begin position="311"/>
        <end position="329"/>
    </location>
</feature>
<organism evidence="2 3">
    <name type="scientific">Anaerococcus lactolyticus S7-1-13</name>
    <dbReference type="NCBI Taxonomy" id="1284686"/>
    <lineage>
        <taxon>Bacteria</taxon>
        <taxon>Bacillati</taxon>
        <taxon>Bacillota</taxon>
        <taxon>Tissierellia</taxon>
        <taxon>Tissierellales</taxon>
        <taxon>Peptoniphilaceae</taxon>
        <taxon>Anaerococcus</taxon>
    </lineage>
</organism>
<dbReference type="OrthoDB" id="9795582at2"/>
<dbReference type="PANTHER" id="PTHR32502:SF23">
    <property type="entry name" value="TRANSPORT PROTEIN, PTS SYSTEM"/>
    <property type="match status" value="1"/>
</dbReference>
<dbReference type="InterPro" id="IPR004704">
    <property type="entry name" value="PTS_IID_man"/>
</dbReference>
<dbReference type="Pfam" id="PF03613">
    <property type="entry name" value="EIID-AGA"/>
    <property type="match status" value="1"/>
</dbReference>
<dbReference type="Proteomes" id="UP000029579">
    <property type="component" value="Unassembled WGS sequence"/>
</dbReference>
<proteinExistence type="predicted"/>
<dbReference type="eggNOG" id="COG3716">
    <property type="taxonomic scope" value="Bacteria"/>
</dbReference>
<gene>
    <name evidence="2" type="ORF">HMPREF1630_00075</name>
</gene>
<feature type="transmembrane region" description="Helical" evidence="1">
    <location>
        <begin position="184"/>
        <end position="205"/>
    </location>
</feature>
<protein>
    <submittedName>
        <fullName evidence="2">PTS mannose transporter subunit IID</fullName>
    </submittedName>
</protein>
<dbReference type="InterPro" id="IPR050303">
    <property type="entry name" value="GatZ_KbaZ_carbometab"/>
</dbReference>
<dbReference type="RefSeq" id="WP_004828247.1">
    <property type="nucleotide sequence ID" value="NZ_JRMW01000002.1"/>
</dbReference>
<dbReference type="GO" id="GO:0005886">
    <property type="term" value="C:plasma membrane"/>
    <property type="evidence" value="ECO:0007669"/>
    <property type="project" value="TreeGrafter"/>
</dbReference>
<dbReference type="AlphaFoldDB" id="A0A095X950"/>
<feature type="transmembrane region" description="Helical" evidence="1">
    <location>
        <begin position="286"/>
        <end position="304"/>
    </location>
</feature>
<dbReference type="PANTHER" id="PTHR32502">
    <property type="entry name" value="N-ACETYLGALACTOSAMINE PERMEASE II COMPONENT-RELATED"/>
    <property type="match status" value="1"/>
</dbReference>
<feature type="transmembrane region" description="Helical" evidence="1">
    <location>
        <begin position="142"/>
        <end position="163"/>
    </location>
</feature>
<keyword evidence="1" id="KW-0472">Membrane</keyword>
<evidence type="ECO:0000313" key="3">
    <source>
        <dbReference type="Proteomes" id="UP000029579"/>
    </source>
</evidence>
<dbReference type="PROSITE" id="PS51108">
    <property type="entry name" value="PTS_EIID"/>
    <property type="match status" value="1"/>
</dbReference>
<comment type="caution">
    <text evidence="2">The sequence shown here is derived from an EMBL/GenBank/DDBJ whole genome shotgun (WGS) entry which is preliminary data.</text>
</comment>
<dbReference type="EMBL" id="JRMW01000002">
    <property type="protein sequence ID" value="KGF06206.1"/>
    <property type="molecule type" value="Genomic_DNA"/>
</dbReference>
<dbReference type="GO" id="GO:0009401">
    <property type="term" value="P:phosphoenolpyruvate-dependent sugar phosphotransferase system"/>
    <property type="evidence" value="ECO:0007669"/>
    <property type="project" value="InterPro"/>
</dbReference>
<evidence type="ECO:0000313" key="2">
    <source>
        <dbReference type="EMBL" id="KGF06206.1"/>
    </source>
</evidence>
<keyword evidence="1" id="KW-0812">Transmembrane</keyword>